<dbReference type="Pfam" id="PF00488">
    <property type="entry name" value="MutS_V"/>
    <property type="match status" value="1"/>
</dbReference>
<dbReference type="InterPro" id="IPR000432">
    <property type="entry name" value="DNA_mismatch_repair_MutS_C"/>
</dbReference>
<evidence type="ECO:0000313" key="7">
    <source>
        <dbReference type="Proteomes" id="UP000315103"/>
    </source>
</evidence>
<feature type="transmembrane region" description="Helical" evidence="4">
    <location>
        <begin position="158"/>
        <end position="190"/>
    </location>
</feature>
<evidence type="ECO:0000259" key="5">
    <source>
        <dbReference type="SMART" id="SM00534"/>
    </source>
</evidence>
<reference evidence="6 7" key="1">
    <citation type="submission" date="2019-07" db="EMBL/GenBank/DDBJ databases">
        <title>Salinicoccus cyprini sp. nov., isolated from gastro-intestinal tract of mirror carp, Cyprinus carpio var. specularis, collected from Gobind Sagar Reservoir, Himachal Pradesh, India.</title>
        <authorList>
            <person name="Talwar C."/>
            <person name="Singh A.K."/>
            <person name="Lal R."/>
            <person name="Negi R.K."/>
        </authorList>
    </citation>
    <scope>NUCLEOTIDE SEQUENCE [LARGE SCALE GENOMIC DNA]</scope>
    <source>
        <strain evidence="6 7">CT19</strain>
    </source>
</reference>
<protein>
    <submittedName>
        <fullName evidence="6">MutS family DNA mismatch repair protein</fullName>
    </submittedName>
</protein>
<dbReference type="GO" id="GO:0140664">
    <property type="term" value="F:ATP-dependent DNA damage sensor activity"/>
    <property type="evidence" value="ECO:0007669"/>
    <property type="project" value="InterPro"/>
</dbReference>
<dbReference type="GO" id="GO:0005829">
    <property type="term" value="C:cytosol"/>
    <property type="evidence" value="ECO:0007669"/>
    <property type="project" value="TreeGrafter"/>
</dbReference>
<dbReference type="SUPFAM" id="SSF52540">
    <property type="entry name" value="P-loop containing nucleoside triphosphate hydrolases"/>
    <property type="match status" value="1"/>
</dbReference>
<sequence length="532" mass="60717">MILTVVALTFLLSAGMTIYEKYKVKRDIKTLWDRKQALSDNNNPYVHYHNYFVNIMENEDAEDRNVVDDQTWSDLDVGQLLPKINFTFTTIGDELLYASLRNATESSVIDEDLIERITDDRSYRERISYALAKLGKSRNSDTSKFMYEFRPRMEYNPLFILLSLLPIIGVFLFFIHPLLAIATVLGGLGVNLSISQKHKASTGFDYPDIFHAINIIIAAGKLNPEYNREGLKRLSFISPLSVTDESAGEMNIGLQLFIGLKSAFLLDYHLYHQIIRSLSRNHTLYGESWRYLAELDVNYSVALWRVTLPYYTVPEAAEAAHISTDDLYHPLLADPVENDLEYDNDILLTGSNAAGKSTFMKTLGLNVIISNGLNTSTSTVFKYKPGKVISSMDITDSVIEGDSYFISEIKSLKRIMEEVEHLSGNVYCIIDEIFKGTNTVERVAAAETVLRYLNERADVFVIAATHDMELTHLLRDQYTFYHFREHLEGDDIYFDYKLREGVASTSNAIELLRLYDFPDAVYQEAKRKVISQ</sequence>
<proteinExistence type="predicted"/>
<feature type="domain" description="DNA mismatch repair proteins mutS family" evidence="5">
    <location>
        <begin position="343"/>
        <end position="530"/>
    </location>
</feature>
<dbReference type="GO" id="GO:0005524">
    <property type="term" value="F:ATP binding"/>
    <property type="evidence" value="ECO:0007669"/>
    <property type="project" value="UniProtKB-KW"/>
</dbReference>
<dbReference type="Gene3D" id="3.40.50.300">
    <property type="entry name" value="P-loop containing nucleotide triphosphate hydrolases"/>
    <property type="match status" value="1"/>
</dbReference>
<gene>
    <name evidence="6" type="ORF">FO441_10670</name>
</gene>
<dbReference type="EMBL" id="VMSJ01000005">
    <property type="protein sequence ID" value="TVT26955.1"/>
    <property type="molecule type" value="Genomic_DNA"/>
</dbReference>
<keyword evidence="4" id="KW-1133">Transmembrane helix</keyword>
<evidence type="ECO:0000256" key="4">
    <source>
        <dbReference type="SAM" id="Phobius"/>
    </source>
</evidence>
<keyword evidence="1" id="KW-0547">Nucleotide-binding</keyword>
<accession>A0A558ARR6</accession>
<evidence type="ECO:0000256" key="3">
    <source>
        <dbReference type="ARBA" id="ARBA00023125"/>
    </source>
</evidence>
<keyword evidence="2" id="KW-0067">ATP-binding</keyword>
<dbReference type="SMART" id="SM00534">
    <property type="entry name" value="MUTSac"/>
    <property type="match status" value="1"/>
</dbReference>
<organism evidence="6 7">
    <name type="scientific">Salinicoccus cyprini</name>
    <dbReference type="NCBI Taxonomy" id="2493691"/>
    <lineage>
        <taxon>Bacteria</taxon>
        <taxon>Bacillati</taxon>
        <taxon>Bacillota</taxon>
        <taxon>Bacilli</taxon>
        <taxon>Bacillales</taxon>
        <taxon>Staphylococcaceae</taxon>
        <taxon>Salinicoccus</taxon>
    </lineage>
</organism>
<dbReference type="InterPro" id="IPR027417">
    <property type="entry name" value="P-loop_NTPase"/>
</dbReference>
<dbReference type="PANTHER" id="PTHR11361">
    <property type="entry name" value="DNA MISMATCH REPAIR PROTEIN MUTS FAMILY MEMBER"/>
    <property type="match status" value="1"/>
</dbReference>
<dbReference type="PANTHER" id="PTHR11361:SF152">
    <property type="entry name" value="DNA MISMATCH REPAIR PROTEIN"/>
    <property type="match status" value="1"/>
</dbReference>
<keyword evidence="7" id="KW-1185">Reference proteome</keyword>
<comment type="caution">
    <text evidence="6">The sequence shown here is derived from an EMBL/GenBank/DDBJ whole genome shotgun (WGS) entry which is preliminary data.</text>
</comment>
<evidence type="ECO:0000256" key="2">
    <source>
        <dbReference type="ARBA" id="ARBA00022840"/>
    </source>
</evidence>
<evidence type="ECO:0000256" key="1">
    <source>
        <dbReference type="ARBA" id="ARBA00022741"/>
    </source>
</evidence>
<evidence type="ECO:0000313" key="6">
    <source>
        <dbReference type="EMBL" id="TVT26955.1"/>
    </source>
</evidence>
<keyword evidence="4" id="KW-0812">Transmembrane</keyword>
<dbReference type="AlphaFoldDB" id="A0A558ARR6"/>
<dbReference type="Proteomes" id="UP000315103">
    <property type="component" value="Unassembled WGS sequence"/>
</dbReference>
<name>A0A558ARR6_9STAP</name>
<keyword evidence="4" id="KW-0472">Membrane</keyword>
<dbReference type="GO" id="GO:0030983">
    <property type="term" value="F:mismatched DNA binding"/>
    <property type="evidence" value="ECO:0007669"/>
    <property type="project" value="InterPro"/>
</dbReference>
<dbReference type="InterPro" id="IPR045076">
    <property type="entry name" value="MutS"/>
</dbReference>
<keyword evidence="3" id="KW-0238">DNA-binding</keyword>
<dbReference type="GO" id="GO:0006298">
    <property type="term" value="P:mismatch repair"/>
    <property type="evidence" value="ECO:0007669"/>
    <property type="project" value="InterPro"/>
</dbReference>